<reference evidence="1" key="2">
    <citation type="submission" date="2020-11" db="EMBL/GenBank/DDBJ databases">
        <authorList>
            <person name="McCartney M.A."/>
            <person name="Auch B."/>
            <person name="Kono T."/>
            <person name="Mallez S."/>
            <person name="Becker A."/>
            <person name="Gohl D.M."/>
            <person name="Silverstein K.A.T."/>
            <person name="Koren S."/>
            <person name="Bechman K.B."/>
            <person name="Herman A."/>
            <person name="Abrahante J.E."/>
            <person name="Garbe J."/>
        </authorList>
    </citation>
    <scope>NUCLEOTIDE SEQUENCE</scope>
    <source>
        <strain evidence="1">Duluth1</strain>
        <tissue evidence="1">Whole animal</tissue>
    </source>
</reference>
<sequence>MVQFTGFPCARARSLVEKMEFVADNSAEILVMLVGTSDLYEDVSVGTIEEQICDIVYEAISNINAAKVIVC</sequence>
<evidence type="ECO:0000313" key="2">
    <source>
        <dbReference type="Proteomes" id="UP000828390"/>
    </source>
</evidence>
<dbReference type="Proteomes" id="UP000828390">
    <property type="component" value="Unassembled WGS sequence"/>
</dbReference>
<evidence type="ECO:0000313" key="1">
    <source>
        <dbReference type="EMBL" id="KAH3812294.1"/>
    </source>
</evidence>
<accession>A0A9D4GAY9</accession>
<name>A0A9D4GAY9_DREPO</name>
<dbReference type="SUPFAM" id="SSF52266">
    <property type="entry name" value="SGNH hydrolase"/>
    <property type="match status" value="1"/>
</dbReference>
<dbReference type="EMBL" id="JAIWYP010000006">
    <property type="protein sequence ID" value="KAH3812294.1"/>
    <property type="molecule type" value="Genomic_DNA"/>
</dbReference>
<gene>
    <name evidence="1" type="ORF">DPMN_140722</name>
</gene>
<proteinExistence type="predicted"/>
<keyword evidence="2" id="KW-1185">Reference proteome</keyword>
<reference evidence="1" key="1">
    <citation type="journal article" date="2019" name="bioRxiv">
        <title>The Genome of the Zebra Mussel, Dreissena polymorpha: A Resource for Invasive Species Research.</title>
        <authorList>
            <person name="McCartney M.A."/>
            <person name="Auch B."/>
            <person name="Kono T."/>
            <person name="Mallez S."/>
            <person name="Zhang Y."/>
            <person name="Obille A."/>
            <person name="Becker A."/>
            <person name="Abrahante J.E."/>
            <person name="Garbe J."/>
            <person name="Badalamenti J.P."/>
            <person name="Herman A."/>
            <person name="Mangelson H."/>
            <person name="Liachko I."/>
            <person name="Sullivan S."/>
            <person name="Sone E.D."/>
            <person name="Koren S."/>
            <person name="Silverstein K.A.T."/>
            <person name="Beckman K.B."/>
            <person name="Gohl D.M."/>
        </authorList>
    </citation>
    <scope>NUCLEOTIDE SEQUENCE</scope>
    <source>
        <strain evidence="1">Duluth1</strain>
        <tissue evidence="1">Whole animal</tissue>
    </source>
</reference>
<protein>
    <submittedName>
        <fullName evidence="1">Uncharacterized protein</fullName>
    </submittedName>
</protein>
<comment type="caution">
    <text evidence="1">The sequence shown here is derived from an EMBL/GenBank/DDBJ whole genome shotgun (WGS) entry which is preliminary data.</text>
</comment>
<dbReference type="AlphaFoldDB" id="A0A9D4GAY9"/>
<organism evidence="1 2">
    <name type="scientific">Dreissena polymorpha</name>
    <name type="common">Zebra mussel</name>
    <name type="synonym">Mytilus polymorpha</name>
    <dbReference type="NCBI Taxonomy" id="45954"/>
    <lineage>
        <taxon>Eukaryota</taxon>
        <taxon>Metazoa</taxon>
        <taxon>Spiralia</taxon>
        <taxon>Lophotrochozoa</taxon>
        <taxon>Mollusca</taxon>
        <taxon>Bivalvia</taxon>
        <taxon>Autobranchia</taxon>
        <taxon>Heteroconchia</taxon>
        <taxon>Euheterodonta</taxon>
        <taxon>Imparidentia</taxon>
        <taxon>Neoheterodontei</taxon>
        <taxon>Myida</taxon>
        <taxon>Dreissenoidea</taxon>
        <taxon>Dreissenidae</taxon>
        <taxon>Dreissena</taxon>
    </lineage>
</organism>